<feature type="region of interest" description="Disordered" evidence="2">
    <location>
        <begin position="1"/>
        <end position="44"/>
    </location>
</feature>
<feature type="compositionally biased region" description="Basic and acidic residues" evidence="2">
    <location>
        <begin position="31"/>
        <end position="42"/>
    </location>
</feature>
<dbReference type="SUPFAM" id="SSF53448">
    <property type="entry name" value="Nucleotide-diphospho-sugar transferases"/>
    <property type="match status" value="1"/>
</dbReference>
<dbReference type="RefSeq" id="XP_040630523.1">
    <property type="nucleotide sequence ID" value="XM_040776827.1"/>
</dbReference>
<dbReference type="EMBL" id="JH795859">
    <property type="protein sequence ID" value="EJU03629.1"/>
    <property type="molecule type" value="Genomic_DNA"/>
</dbReference>
<dbReference type="InterPro" id="IPR029044">
    <property type="entry name" value="Nucleotide-diphossugar_trans"/>
</dbReference>
<dbReference type="GeneID" id="63691889"/>
<reference evidence="3 4" key="1">
    <citation type="journal article" date="2012" name="Science">
        <title>The Paleozoic origin of enzymatic lignin decomposition reconstructed from 31 fungal genomes.</title>
        <authorList>
            <person name="Floudas D."/>
            <person name="Binder M."/>
            <person name="Riley R."/>
            <person name="Barry K."/>
            <person name="Blanchette R.A."/>
            <person name="Henrissat B."/>
            <person name="Martinez A.T."/>
            <person name="Otillar R."/>
            <person name="Spatafora J.W."/>
            <person name="Yadav J.S."/>
            <person name="Aerts A."/>
            <person name="Benoit I."/>
            <person name="Boyd A."/>
            <person name="Carlson A."/>
            <person name="Copeland A."/>
            <person name="Coutinho P.M."/>
            <person name="de Vries R.P."/>
            <person name="Ferreira P."/>
            <person name="Findley K."/>
            <person name="Foster B."/>
            <person name="Gaskell J."/>
            <person name="Glotzer D."/>
            <person name="Gorecki P."/>
            <person name="Heitman J."/>
            <person name="Hesse C."/>
            <person name="Hori C."/>
            <person name="Igarashi K."/>
            <person name="Jurgens J.A."/>
            <person name="Kallen N."/>
            <person name="Kersten P."/>
            <person name="Kohler A."/>
            <person name="Kuees U."/>
            <person name="Kumar T.K.A."/>
            <person name="Kuo A."/>
            <person name="LaButti K."/>
            <person name="Larrondo L.F."/>
            <person name="Lindquist E."/>
            <person name="Ling A."/>
            <person name="Lombard V."/>
            <person name="Lucas S."/>
            <person name="Lundell T."/>
            <person name="Martin R."/>
            <person name="McLaughlin D.J."/>
            <person name="Morgenstern I."/>
            <person name="Morin E."/>
            <person name="Murat C."/>
            <person name="Nagy L.G."/>
            <person name="Nolan M."/>
            <person name="Ohm R.A."/>
            <person name="Patyshakuliyeva A."/>
            <person name="Rokas A."/>
            <person name="Ruiz-Duenas F.J."/>
            <person name="Sabat G."/>
            <person name="Salamov A."/>
            <person name="Samejima M."/>
            <person name="Schmutz J."/>
            <person name="Slot J.C."/>
            <person name="St John F."/>
            <person name="Stenlid J."/>
            <person name="Sun H."/>
            <person name="Sun S."/>
            <person name="Syed K."/>
            <person name="Tsang A."/>
            <person name="Wiebenga A."/>
            <person name="Young D."/>
            <person name="Pisabarro A."/>
            <person name="Eastwood D.C."/>
            <person name="Martin F."/>
            <person name="Cullen D."/>
            <person name="Grigoriev I.V."/>
            <person name="Hibbett D.S."/>
        </authorList>
    </citation>
    <scope>NUCLEOTIDE SEQUENCE [LARGE SCALE GENOMIC DNA]</scope>
    <source>
        <strain evidence="3 4">DJM-731 SS1</strain>
    </source>
</reference>
<dbReference type="HOGENOM" id="CLU_1366214_0_0_1"/>
<dbReference type="Proteomes" id="UP000030653">
    <property type="component" value="Unassembled WGS sequence"/>
</dbReference>
<dbReference type="InterPro" id="IPR007577">
    <property type="entry name" value="GlycoTrfase_DXD_sugar-bd_CS"/>
</dbReference>
<keyword evidence="4" id="KW-1185">Reference proteome</keyword>
<proteinExistence type="inferred from homology"/>
<protein>
    <recommendedName>
        <fullName evidence="5">Glycosyltransferase family 32 protein</fullName>
    </recommendedName>
</protein>
<evidence type="ECO:0008006" key="5">
    <source>
        <dbReference type="Google" id="ProtNLM"/>
    </source>
</evidence>
<dbReference type="PANTHER" id="PTHR46830:SF2">
    <property type="entry name" value="ALPHA-1,4-N-ACETYLGLUCOSAMINYLTRANSFERASE"/>
    <property type="match status" value="1"/>
</dbReference>
<gene>
    <name evidence="3" type="ORF">DACRYDRAFT_87837</name>
</gene>
<accession>M5G4L2</accession>
<evidence type="ECO:0000256" key="1">
    <source>
        <dbReference type="ARBA" id="ARBA00009003"/>
    </source>
</evidence>
<dbReference type="Gene3D" id="3.90.550.20">
    <property type="match status" value="1"/>
</dbReference>
<evidence type="ECO:0000313" key="4">
    <source>
        <dbReference type="Proteomes" id="UP000030653"/>
    </source>
</evidence>
<comment type="similarity">
    <text evidence="1">Belongs to the glycosyltransferase 32 family.</text>
</comment>
<evidence type="ECO:0000256" key="2">
    <source>
        <dbReference type="SAM" id="MobiDB-lite"/>
    </source>
</evidence>
<dbReference type="PANTHER" id="PTHR46830">
    <property type="entry name" value="TRANSFERASE, PUTATIVE-RELATED"/>
    <property type="match status" value="1"/>
</dbReference>
<sequence length="200" mass="22919">MRRPPKARALPPGWNGDPKAVLSQRRTPHRTLRDVDGGRADRAPPVLPIPRDQLLLVHHRPGCPPHGPWWNLIEPYVTLSPVEPPGEIFGNPLTHYAHKADVLRMQIMLQFGGVYLDQDTFVLRSFDRAGLFTQSTVLAMEADPYEEWEEWEPGGLCNAIMVSRPEAPFLQRWFSTYRTFNESGHEWAEHSVAMPWVRPD</sequence>
<dbReference type="OrthoDB" id="409543at2759"/>
<dbReference type="AlphaFoldDB" id="M5G4L2"/>
<organism evidence="3 4">
    <name type="scientific">Dacryopinax primogenitus (strain DJM 731)</name>
    <name type="common">Brown rot fungus</name>
    <dbReference type="NCBI Taxonomy" id="1858805"/>
    <lineage>
        <taxon>Eukaryota</taxon>
        <taxon>Fungi</taxon>
        <taxon>Dikarya</taxon>
        <taxon>Basidiomycota</taxon>
        <taxon>Agaricomycotina</taxon>
        <taxon>Dacrymycetes</taxon>
        <taxon>Dacrymycetales</taxon>
        <taxon>Dacrymycetaceae</taxon>
        <taxon>Dacryopinax</taxon>
    </lineage>
</organism>
<name>M5G4L2_DACPD</name>
<evidence type="ECO:0000313" key="3">
    <source>
        <dbReference type="EMBL" id="EJU03629.1"/>
    </source>
</evidence>
<dbReference type="Pfam" id="PF04488">
    <property type="entry name" value="Gly_transf_sug"/>
    <property type="match status" value="1"/>
</dbReference>